<reference evidence="9" key="1">
    <citation type="submission" date="2023-03" db="EMBL/GenBank/DDBJ databases">
        <title>Andean soil-derived lignocellulolytic bacterial consortium as a source of novel taxa and putative plastic-active enzymes.</title>
        <authorList>
            <person name="Diaz-Garcia L."/>
            <person name="Chuvochina M."/>
            <person name="Feuerriegel G."/>
            <person name="Bunk B."/>
            <person name="Sproer C."/>
            <person name="Streit W.R."/>
            <person name="Rodriguez L.M."/>
            <person name="Overmann J."/>
            <person name="Jimenez D.J."/>
        </authorList>
    </citation>
    <scope>NUCLEOTIDE SEQUENCE</scope>
    <source>
        <strain evidence="9">MAG 833</strain>
    </source>
</reference>
<keyword evidence="2" id="KW-0540">Nuclease</keyword>
<dbReference type="InterPro" id="IPR012340">
    <property type="entry name" value="NA-bd_OB-fold"/>
</dbReference>
<dbReference type="GO" id="GO:0004519">
    <property type="term" value="F:endonuclease activity"/>
    <property type="evidence" value="ECO:0007669"/>
    <property type="project" value="UniProtKB-KW"/>
</dbReference>
<keyword evidence="5" id="KW-0378">Hydrolase</keyword>
<comment type="cofactor">
    <cofactor evidence="1">
        <name>Mg(2+)</name>
        <dbReference type="ChEBI" id="CHEBI:18420"/>
    </cofactor>
</comment>
<dbReference type="GO" id="GO:0046872">
    <property type="term" value="F:metal ion binding"/>
    <property type="evidence" value="ECO:0007669"/>
    <property type="project" value="UniProtKB-KW"/>
</dbReference>
<dbReference type="InterPro" id="IPR004659">
    <property type="entry name" value="RNase_E/G"/>
</dbReference>
<evidence type="ECO:0000256" key="7">
    <source>
        <dbReference type="ARBA" id="ARBA00022884"/>
    </source>
</evidence>
<evidence type="ECO:0000313" key="10">
    <source>
        <dbReference type="Proteomes" id="UP001213664"/>
    </source>
</evidence>
<dbReference type="GO" id="GO:0006364">
    <property type="term" value="P:rRNA processing"/>
    <property type="evidence" value="ECO:0007669"/>
    <property type="project" value="TreeGrafter"/>
</dbReference>
<keyword evidence="6" id="KW-0460">Magnesium</keyword>
<evidence type="ECO:0000313" key="9">
    <source>
        <dbReference type="EMBL" id="WEK39565.1"/>
    </source>
</evidence>
<evidence type="ECO:0000256" key="5">
    <source>
        <dbReference type="ARBA" id="ARBA00022801"/>
    </source>
</evidence>
<dbReference type="SUPFAM" id="SSF50249">
    <property type="entry name" value="Nucleic acid-binding proteins"/>
    <property type="match status" value="1"/>
</dbReference>
<dbReference type="GO" id="GO:0003723">
    <property type="term" value="F:RNA binding"/>
    <property type="evidence" value="ECO:0007669"/>
    <property type="project" value="UniProtKB-KW"/>
</dbReference>
<gene>
    <name evidence="9" type="ORF">P0Y50_13645</name>
</gene>
<evidence type="ECO:0000259" key="8">
    <source>
        <dbReference type="Pfam" id="PF10150"/>
    </source>
</evidence>
<evidence type="ECO:0000256" key="3">
    <source>
        <dbReference type="ARBA" id="ARBA00022723"/>
    </source>
</evidence>
<dbReference type="PANTHER" id="PTHR30001">
    <property type="entry name" value="RIBONUCLEASE"/>
    <property type="match status" value="1"/>
</dbReference>
<dbReference type="GO" id="GO:0005737">
    <property type="term" value="C:cytoplasm"/>
    <property type="evidence" value="ECO:0007669"/>
    <property type="project" value="TreeGrafter"/>
</dbReference>
<evidence type="ECO:0000256" key="6">
    <source>
        <dbReference type="ARBA" id="ARBA00022842"/>
    </source>
</evidence>
<dbReference type="GO" id="GO:0016787">
    <property type="term" value="F:hydrolase activity"/>
    <property type="evidence" value="ECO:0007669"/>
    <property type="project" value="UniProtKB-KW"/>
</dbReference>
<accession>A0AAJ5WZE3</accession>
<protein>
    <submittedName>
        <fullName evidence="9">Ribonuclease E/G</fullName>
    </submittedName>
</protein>
<dbReference type="EMBL" id="CP119326">
    <property type="protein sequence ID" value="WEK39565.1"/>
    <property type="molecule type" value="Genomic_DNA"/>
</dbReference>
<keyword evidence="7" id="KW-0694">RNA-binding</keyword>
<evidence type="ECO:0000256" key="4">
    <source>
        <dbReference type="ARBA" id="ARBA00022759"/>
    </source>
</evidence>
<dbReference type="AlphaFoldDB" id="A0AAJ5WZE3"/>
<organism evidence="9 10">
    <name type="scientific">Candidatus Brevundimonas colombiensis</name>
    <dbReference type="NCBI Taxonomy" id="3121376"/>
    <lineage>
        <taxon>Bacteria</taxon>
        <taxon>Pseudomonadati</taxon>
        <taxon>Pseudomonadota</taxon>
        <taxon>Alphaproteobacteria</taxon>
        <taxon>Caulobacterales</taxon>
        <taxon>Caulobacteraceae</taxon>
        <taxon>Brevundimonas</taxon>
    </lineage>
</organism>
<keyword evidence="4" id="KW-0255">Endonuclease</keyword>
<dbReference type="Proteomes" id="UP001213664">
    <property type="component" value="Chromosome"/>
</dbReference>
<name>A0AAJ5WZE3_9CAUL</name>
<evidence type="ECO:0000256" key="2">
    <source>
        <dbReference type="ARBA" id="ARBA00022722"/>
    </source>
</evidence>
<proteinExistence type="predicted"/>
<sequence length="344" mass="36321">MSGAVEVFLDETPGETRGAIQRNGRFTHLLIQRESDRAQMRLGARSIGRVIEVNPGLRGAFIDLGADAPAFLPFNRADRLTQGQRLEVVVSAEPRSGKGAVVRRLGPGEGAPRLIQAGPSVAEQLRALAPGEESVVGVPAIDAVTEAEEEALAATHRFSAQGLDLSLERTRALVAIDIDHAPTPGRDPKQGRAAANREGLHQAARLIGLRRWGGLVVVDLVGDGQDAAAQAKAARAAFAHEPQAVFGGVSRFGLLELSLPWRETPLDEVLLDAGGRPSLPTRALALVRSLRRHLLSDTAAPRIVMCCTPEEAAIAGPLAQRLGPRAGVRPDAAVAAGRGHIEET</sequence>
<dbReference type="Pfam" id="PF10150">
    <property type="entry name" value="RNase_E_G"/>
    <property type="match status" value="1"/>
</dbReference>
<dbReference type="GO" id="GO:0004540">
    <property type="term" value="F:RNA nuclease activity"/>
    <property type="evidence" value="ECO:0007669"/>
    <property type="project" value="InterPro"/>
</dbReference>
<dbReference type="InterPro" id="IPR019307">
    <property type="entry name" value="RNA-bd_AU-1/RNase_E/G"/>
</dbReference>
<evidence type="ECO:0000256" key="1">
    <source>
        <dbReference type="ARBA" id="ARBA00001946"/>
    </source>
</evidence>
<keyword evidence="3" id="KW-0479">Metal-binding</keyword>
<dbReference type="PANTHER" id="PTHR30001:SF1">
    <property type="entry name" value="RIBONUCLEASE E_G-LIKE PROTEIN, CHLOROPLASTIC"/>
    <property type="match status" value="1"/>
</dbReference>
<feature type="domain" description="RNA-binding protein AU-1/Ribonuclease E/G" evidence="8">
    <location>
        <begin position="160"/>
        <end position="258"/>
    </location>
</feature>